<dbReference type="GO" id="GO:0008289">
    <property type="term" value="F:lipid binding"/>
    <property type="evidence" value="ECO:0007669"/>
    <property type="project" value="UniProtKB-KW"/>
</dbReference>
<name>A0A9D1PZ04_9FIRM</name>
<keyword evidence="1" id="KW-0446">Lipid-binding</keyword>
<dbReference type="Pfam" id="PF02645">
    <property type="entry name" value="DegV"/>
    <property type="match status" value="1"/>
</dbReference>
<dbReference type="Gene3D" id="3.40.50.10170">
    <property type="match status" value="1"/>
</dbReference>
<proteinExistence type="predicted"/>
<dbReference type="EMBL" id="DXHS01000047">
    <property type="protein sequence ID" value="HIW02214.1"/>
    <property type="molecule type" value="Genomic_DNA"/>
</dbReference>
<dbReference type="AlphaFoldDB" id="A0A9D1PZ04"/>
<organism evidence="2 3">
    <name type="scientific">Candidatus Protoclostridium stercorigallinarum</name>
    <dbReference type="NCBI Taxonomy" id="2838741"/>
    <lineage>
        <taxon>Bacteria</taxon>
        <taxon>Bacillati</taxon>
        <taxon>Bacillota</taxon>
        <taxon>Clostridia</taxon>
        <taxon>Candidatus Protoclostridium</taxon>
    </lineage>
</organism>
<dbReference type="InterPro" id="IPR003797">
    <property type="entry name" value="DegV"/>
</dbReference>
<dbReference type="SUPFAM" id="SSF82549">
    <property type="entry name" value="DAK1/DegV-like"/>
    <property type="match status" value="1"/>
</dbReference>
<dbReference type="Proteomes" id="UP000823990">
    <property type="component" value="Unassembled WGS sequence"/>
</dbReference>
<dbReference type="PANTHER" id="PTHR33434">
    <property type="entry name" value="DEGV DOMAIN-CONTAINING PROTEIN DR_1986-RELATED"/>
    <property type="match status" value="1"/>
</dbReference>
<dbReference type="PROSITE" id="PS51482">
    <property type="entry name" value="DEGV"/>
    <property type="match status" value="1"/>
</dbReference>
<dbReference type="InterPro" id="IPR043168">
    <property type="entry name" value="DegV_C"/>
</dbReference>
<sequence length="281" mass="30055">MAVKITSDSTSDLGALFAERGIAVTPLTVLLGEKAGKDGIEVTPEDIYAFFDKTKTTPKTSAVSPEEYRKFFAEQTADGSEVVHFTISSEMSACYANACAAAAEFKGVYVVDSRNLSTGIGLLVLYADDLAKEGKCGAEIKRLVEARRSAVQASFVVDTMTFLYKGGRCSGIAAFVAGVLKIKPSITVSDGKMVVGKKYMGSIDKAIVKYVSDTLARYDRPDLKYVFVTHTSARPEVVETVKREILAVHPSANIIETIAGATVTSHCGKGTLGILYFNDAT</sequence>
<comment type="caution">
    <text evidence="2">The sequence shown here is derived from an EMBL/GenBank/DDBJ whole genome shotgun (WGS) entry which is preliminary data.</text>
</comment>
<dbReference type="Gene3D" id="3.30.1180.10">
    <property type="match status" value="1"/>
</dbReference>
<dbReference type="InterPro" id="IPR050270">
    <property type="entry name" value="DegV_domain_contain"/>
</dbReference>
<evidence type="ECO:0000313" key="2">
    <source>
        <dbReference type="EMBL" id="HIW02214.1"/>
    </source>
</evidence>
<reference evidence="2" key="1">
    <citation type="journal article" date="2021" name="PeerJ">
        <title>Extensive microbial diversity within the chicken gut microbiome revealed by metagenomics and culture.</title>
        <authorList>
            <person name="Gilroy R."/>
            <person name="Ravi A."/>
            <person name="Getino M."/>
            <person name="Pursley I."/>
            <person name="Horton D.L."/>
            <person name="Alikhan N.F."/>
            <person name="Baker D."/>
            <person name="Gharbi K."/>
            <person name="Hall N."/>
            <person name="Watson M."/>
            <person name="Adriaenssens E.M."/>
            <person name="Foster-Nyarko E."/>
            <person name="Jarju S."/>
            <person name="Secka A."/>
            <person name="Antonio M."/>
            <person name="Oren A."/>
            <person name="Chaudhuri R.R."/>
            <person name="La Ragione R."/>
            <person name="Hildebrand F."/>
            <person name="Pallen M.J."/>
        </authorList>
    </citation>
    <scope>NUCLEOTIDE SEQUENCE</scope>
    <source>
        <strain evidence="2">12435</strain>
    </source>
</reference>
<protein>
    <submittedName>
        <fullName evidence="2">DegV family protein</fullName>
    </submittedName>
</protein>
<gene>
    <name evidence="2" type="ORF">H9892_02615</name>
</gene>
<reference evidence="2" key="2">
    <citation type="submission" date="2021-04" db="EMBL/GenBank/DDBJ databases">
        <authorList>
            <person name="Gilroy R."/>
        </authorList>
    </citation>
    <scope>NUCLEOTIDE SEQUENCE</scope>
    <source>
        <strain evidence="2">12435</strain>
    </source>
</reference>
<evidence type="ECO:0000313" key="3">
    <source>
        <dbReference type="Proteomes" id="UP000823990"/>
    </source>
</evidence>
<accession>A0A9D1PZ04</accession>
<evidence type="ECO:0000256" key="1">
    <source>
        <dbReference type="ARBA" id="ARBA00023121"/>
    </source>
</evidence>
<dbReference type="NCBIfam" id="TIGR00762">
    <property type="entry name" value="DegV"/>
    <property type="match status" value="1"/>
</dbReference>
<dbReference type="PANTHER" id="PTHR33434:SF2">
    <property type="entry name" value="FATTY ACID-BINDING PROTEIN TM_1468"/>
    <property type="match status" value="1"/>
</dbReference>